<reference evidence="2" key="1">
    <citation type="submission" date="2022-11" db="UniProtKB">
        <authorList>
            <consortium name="WormBaseParasite"/>
        </authorList>
    </citation>
    <scope>IDENTIFICATION</scope>
</reference>
<accession>A0A915J376</accession>
<protein>
    <submittedName>
        <fullName evidence="2">Uncharacterized protein</fullName>
    </submittedName>
</protein>
<sequence>MEEVFDNREFNGHDHCTQNIIRGAIRHIFATERHRCISMQPTAPPVNSTHLQLVLYQNGFTIILIN</sequence>
<evidence type="ECO:0000313" key="1">
    <source>
        <dbReference type="Proteomes" id="UP000887565"/>
    </source>
</evidence>
<dbReference type="WBParaSite" id="nRc.2.0.1.t20313-RA">
    <property type="protein sequence ID" value="nRc.2.0.1.t20313-RA"/>
    <property type="gene ID" value="nRc.2.0.1.g20313"/>
</dbReference>
<keyword evidence="1" id="KW-1185">Reference proteome</keyword>
<dbReference type="AlphaFoldDB" id="A0A915J376"/>
<evidence type="ECO:0000313" key="2">
    <source>
        <dbReference type="WBParaSite" id="nRc.2.0.1.t20313-RA"/>
    </source>
</evidence>
<name>A0A915J376_ROMCU</name>
<proteinExistence type="predicted"/>
<dbReference type="Proteomes" id="UP000887565">
    <property type="component" value="Unplaced"/>
</dbReference>
<organism evidence="1 2">
    <name type="scientific">Romanomermis culicivorax</name>
    <name type="common">Nematode worm</name>
    <dbReference type="NCBI Taxonomy" id="13658"/>
    <lineage>
        <taxon>Eukaryota</taxon>
        <taxon>Metazoa</taxon>
        <taxon>Ecdysozoa</taxon>
        <taxon>Nematoda</taxon>
        <taxon>Enoplea</taxon>
        <taxon>Dorylaimia</taxon>
        <taxon>Mermithida</taxon>
        <taxon>Mermithoidea</taxon>
        <taxon>Mermithidae</taxon>
        <taxon>Romanomermis</taxon>
    </lineage>
</organism>